<dbReference type="RefSeq" id="XP_056024786.1">
    <property type="nucleotide sequence ID" value="XM_056176308.1"/>
</dbReference>
<dbReference type="EMBL" id="JAOPEN010000006">
    <property type="protein sequence ID" value="KAJ4855730.1"/>
    <property type="molecule type" value="Genomic_DNA"/>
</dbReference>
<reference evidence="1" key="1">
    <citation type="submission" date="2022-09" db="EMBL/GenBank/DDBJ databases">
        <title>Chromosome-level assembly of Trichoderma breve T069, a fungus used in development of biopesticide product.</title>
        <authorList>
            <person name="Lin R."/>
            <person name="Liu T."/>
        </authorList>
    </citation>
    <scope>NUCLEOTIDE SEQUENCE</scope>
    <source>
        <strain evidence="1">T069</strain>
    </source>
</reference>
<proteinExistence type="predicted"/>
<evidence type="ECO:0000313" key="2">
    <source>
        <dbReference type="Proteomes" id="UP001140511"/>
    </source>
</evidence>
<evidence type="ECO:0000313" key="1">
    <source>
        <dbReference type="EMBL" id="KAJ4855730.1"/>
    </source>
</evidence>
<gene>
    <name evidence="1" type="ORF">T069G_09098</name>
</gene>
<protein>
    <submittedName>
        <fullName evidence="1">Uncharacterized protein</fullName>
    </submittedName>
</protein>
<keyword evidence="2" id="KW-1185">Reference proteome</keyword>
<dbReference type="Proteomes" id="UP001140511">
    <property type="component" value="Unassembled WGS sequence"/>
</dbReference>
<dbReference type="AlphaFoldDB" id="A0A9W9B464"/>
<accession>A0A9W9B464</accession>
<organism evidence="1 2">
    <name type="scientific">Trichoderma breve</name>
    <dbReference type="NCBI Taxonomy" id="2034170"/>
    <lineage>
        <taxon>Eukaryota</taxon>
        <taxon>Fungi</taxon>
        <taxon>Dikarya</taxon>
        <taxon>Ascomycota</taxon>
        <taxon>Pezizomycotina</taxon>
        <taxon>Sordariomycetes</taxon>
        <taxon>Hypocreomycetidae</taxon>
        <taxon>Hypocreales</taxon>
        <taxon>Hypocreaceae</taxon>
        <taxon>Trichoderma</taxon>
    </lineage>
</organism>
<name>A0A9W9B464_9HYPO</name>
<comment type="caution">
    <text evidence="1">The sequence shown here is derived from an EMBL/GenBank/DDBJ whole genome shotgun (WGS) entry which is preliminary data.</text>
</comment>
<sequence>MSKNWTLDTFTVATTTPGGDQDVLYANGTMQVLVVVTVSAVNDDNTAHILTDDELSSLKLIDCDGPPSDLSDGWTYSTTENRYDHTIGPPTAEETVAVDLDSPKQLQRYWVSTATAEAKDIGASIKAQDGSVVDTSGSGTFKSTVNITGRPPVDVLFEDLDLWQDKNTANGDIGSGYTYDQDNYYLTIKNNRHVRFLDCTGFDGGSSDPYLYRSITFFSSNIHVFSCYIWYWWPVGPTSEVTAGCRDVNVKITVNQQKDAACLTRLLIDGPKIWNTHRRWEAKFTVYDQYGNSCVFYPKWVDDGNTLQLSKGKPDY</sequence>
<dbReference type="GeneID" id="80870996"/>